<organism evidence="2 3">
    <name type="scientific">Thyridium curvatum</name>
    <dbReference type="NCBI Taxonomy" id="1093900"/>
    <lineage>
        <taxon>Eukaryota</taxon>
        <taxon>Fungi</taxon>
        <taxon>Dikarya</taxon>
        <taxon>Ascomycota</taxon>
        <taxon>Pezizomycotina</taxon>
        <taxon>Sordariomycetes</taxon>
        <taxon>Sordariomycetidae</taxon>
        <taxon>Thyridiales</taxon>
        <taxon>Thyridiaceae</taxon>
        <taxon>Thyridium</taxon>
    </lineage>
</organism>
<dbReference type="GeneID" id="41968617"/>
<name>A0A507AN76_9PEZI</name>
<dbReference type="InterPro" id="IPR032710">
    <property type="entry name" value="NTF2-like_dom_sf"/>
</dbReference>
<dbReference type="STRING" id="1093900.A0A507AN76"/>
<dbReference type="SUPFAM" id="SSF54427">
    <property type="entry name" value="NTF2-like"/>
    <property type="match status" value="1"/>
</dbReference>
<feature type="domain" description="SnoaL-like" evidence="1">
    <location>
        <begin position="10"/>
        <end position="141"/>
    </location>
</feature>
<keyword evidence="3" id="KW-1185">Reference proteome</keyword>
<dbReference type="EMBL" id="SKBQ01000004">
    <property type="protein sequence ID" value="TPX11352.1"/>
    <property type="molecule type" value="Genomic_DNA"/>
</dbReference>
<protein>
    <recommendedName>
        <fullName evidence="1">SnoaL-like domain-containing protein</fullName>
    </recommendedName>
</protein>
<dbReference type="RefSeq" id="XP_030993063.1">
    <property type="nucleotide sequence ID" value="XM_031134503.1"/>
</dbReference>
<accession>A0A507AN76</accession>
<dbReference type="Proteomes" id="UP000319257">
    <property type="component" value="Unassembled WGS sequence"/>
</dbReference>
<evidence type="ECO:0000313" key="2">
    <source>
        <dbReference type="EMBL" id="TPX11352.1"/>
    </source>
</evidence>
<evidence type="ECO:0000313" key="3">
    <source>
        <dbReference type="Proteomes" id="UP000319257"/>
    </source>
</evidence>
<sequence length="157" mass="17055">MSALPANLGLPDREAITDALYRSIVGLDANDKAIYESAWHKDATFIYEFTETSTVEGLDTILATTFQFIGAGLDTTHMVSNVRLSAKEGASTAAVTCHALAQHNRKGEGLNPTATRFLTGSMYWVDLARDAGDGLWKITKFHLKVVWCEGDASIMGQ</sequence>
<dbReference type="Gene3D" id="3.10.450.50">
    <property type="match status" value="1"/>
</dbReference>
<dbReference type="OrthoDB" id="2148716at2759"/>
<reference evidence="2 3" key="1">
    <citation type="submission" date="2019-06" db="EMBL/GenBank/DDBJ databases">
        <title>Draft genome sequence of the filamentous fungus Phialemoniopsis curvata isolated from diesel fuel.</title>
        <authorList>
            <person name="Varaljay V.A."/>
            <person name="Lyon W.J."/>
            <person name="Crouch A.L."/>
            <person name="Drake C.E."/>
            <person name="Hollomon J.M."/>
            <person name="Nadeau L.J."/>
            <person name="Nunn H.S."/>
            <person name="Stevenson B.S."/>
            <person name="Bojanowski C.L."/>
            <person name="Crookes-Goodson W.J."/>
        </authorList>
    </citation>
    <scope>NUCLEOTIDE SEQUENCE [LARGE SCALE GENOMIC DNA]</scope>
    <source>
        <strain evidence="2 3">D216</strain>
    </source>
</reference>
<dbReference type="InterPro" id="IPR037401">
    <property type="entry name" value="SnoaL-like"/>
</dbReference>
<gene>
    <name evidence="2" type="ORF">E0L32_001170</name>
</gene>
<proteinExistence type="predicted"/>
<dbReference type="InParanoid" id="A0A507AN76"/>
<dbReference type="Pfam" id="PF13577">
    <property type="entry name" value="SnoaL_4"/>
    <property type="match status" value="1"/>
</dbReference>
<evidence type="ECO:0000259" key="1">
    <source>
        <dbReference type="Pfam" id="PF13577"/>
    </source>
</evidence>
<comment type="caution">
    <text evidence="2">The sequence shown here is derived from an EMBL/GenBank/DDBJ whole genome shotgun (WGS) entry which is preliminary data.</text>
</comment>
<dbReference type="AlphaFoldDB" id="A0A507AN76"/>